<evidence type="ECO:0000256" key="1">
    <source>
        <dbReference type="SAM" id="MobiDB-lite"/>
    </source>
</evidence>
<proteinExistence type="predicted"/>
<organism evidence="2 3">
    <name type="scientific">Streptomyces olivoverticillatus</name>
    <dbReference type="NCBI Taxonomy" id="66427"/>
    <lineage>
        <taxon>Bacteria</taxon>
        <taxon>Bacillati</taxon>
        <taxon>Actinomycetota</taxon>
        <taxon>Actinomycetes</taxon>
        <taxon>Kitasatosporales</taxon>
        <taxon>Streptomycetaceae</taxon>
        <taxon>Streptomyces</taxon>
    </lineage>
</organism>
<dbReference type="NCBIfam" id="NF040464">
    <property type="entry name" value="SCO3374_fam"/>
    <property type="match status" value="1"/>
</dbReference>
<keyword evidence="3" id="KW-1185">Reference proteome</keyword>
<name>A0A7W7LQZ8_9ACTN</name>
<reference evidence="2 3" key="1">
    <citation type="submission" date="2020-08" db="EMBL/GenBank/DDBJ databases">
        <title>Genomic Encyclopedia of Type Strains, Phase III (KMG-III): the genomes of soil and plant-associated and newly described type strains.</title>
        <authorList>
            <person name="Whitman W."/>
        </authorList>
    </citation>
    <scope>NUCLEOTIDE SEQUENCE [LARGE SCALE GENOMIC DNA]</scope>
    <source>
        <strain evidence="2 3">CECT 3266</strain>
    </source>
</reference>
<dbReference type="EMBL" id="JACHJH010000004">
    <property type="protein sequence ID" value="MBB4894382.1"/>
    <property type="molecule type" value="Genomic_DNA"/>
</dbReference>
<dbReference type="InterPro" id="IPR047919">
    <property type="entry name" value="SCO3374-like"/>
</dbReference>
<evidence type="ECO:0000313" key="2">
    <source>
        <dbReference type="EMBL" id="MBB4894382.1"/>
    </source>
</evidence>
<gene>
    <name evidence="2" type="ORF">FHS39_003416</name>
</gene>
<accession>A0A7W7LQZ8</accession>
<feature type="region of interest" description="Disordered" evidence="1">
    <location>
        <begin position="182"/>
        <end position="201"/>
    </location>
</feature>
<feature type="compositionally biased region" description="Basic and acidic residues" evidence="1">
    <location>
        <begin position="185"/>
        <end position="199"/>
    </location>
</feature>
<dbReference type="Proteomes" id="UP000556084">
    <property type="component" value="Unassembled WGS sequence"/>
</dbReference>
<comment type="caution">
    <text evidence="2">The sequence shown here is derived from an EMBL/GenBank/DDBJ whole genome shotgun (WGS) entry which is preliminary data.</text>
</comment>
<sequence>MDEPRPPRDHRLRRRRRQWYECVLGWPTAPVTGEGPLELLTGVRFDALGMPAAVGFSVLGRLPATGPVALDVPARKMWFLTAAGSADELPELLAWLEWGDIALDLEPLGQGGRIVAPVPVSPPGIRWREAVEAVWVRPPDPGREVEPTLPATGLGGDGGAPDLVRLVSAAATECHRARLLRAGVARRDQPPGDRPRGPEDQALAFSYASRMSAGTRPRSLTL</sequence>
<evidence type="ECO:0008006" key="4">
    <source>
        <dbReference type="Google" id="ProtNLM"/>
    </source>
</evidence>
<dbReference type="AlphaFoldDB" id="A0A7W7LQZ8"/>
<evidence type="ECO:0000313" key="3">
    <source>
        <dbReference type="Proteomes" id="UP000556084"/>
    </source>
</evidence>
<protein>
    <recommendedName>
        <fullName evidence="4">Proline-rich protein</fullName>
    </recommendedName>
</protein>